<organism evidence="1 3">
    <name type="scientific">Rotaria magnacalcarata</name>
    <dbReference type="NCBI Taxonomy" id="392030"/>
    <lineage>
        <taxon>Eukaryota</taxon>
        <taxon>Metazoa</taxon>
        <taxon>Spiralia</taxon>
        <taxon>Gnathifera</taxon>
        <taxon>Rotifera</taxon>
        <taxon>Eurotatoria</taxon>
        <taxon>Bdelloidea</taxon>
        <taxon>Philodinida</taxon>
        <taxon>Philodinidae</taxon>
        <taxon>Rotaria</taxon>
    </lineage>
</organism>
<dbReference type="Proteomes" id="UP000663866">
    <property type="component" value="Unassembled WGS sequence"/>
</dbReference>
<gene>
    <name evidence="2" type="ORF">OVN521_LOCUS21953</name>
    <name evidence="1" type="ORF">WKI299_LOCUS7197</name>
</gene>
<dbReference type="AlphaFoldDB" id="A0A816NC31"/>
<evidence type="ECO:0000313" key="4">
    <source>
        <dbReference type="Proteomes" id="UP000663866"/>
    </source>
</evidence>
<dbReference type="EMBL" id="CAJOBG010004658">
    <property type="protein sequence ID" value="CAF4120603.1"/>
    <property type="molecule type" value="Genomic_DNA"/>
</dbReference>
<sequence length="124" mass="14041">MWLTPTTMVGTVDDETYNTIKRTMTSHPSRVQPSDIYTLFSPGLKILLSVVSSTGVVCTYWCGMKWVHNGCVCKSSWFYPKSMNEYRRRKQENIAAMNELTSQQQPAISSAPSSPFPTLPIYHV</sequence>
<comment type="caution">
    <text evidence="1">The sequence shown here is derived from an EMBL/GenBank/DDBJ whole genome shotgun (WGS) entry which is preliminary data.</text>
</comment>
<reference evidence="1" key="1">
    <citation type="submission" date="2021-02" db="EMBL/GenBank/DDBJ databases">
        <authorList>
            <person name="Nowell W R."/>
        </authorList>
    </citation>
    <scope>NUCLEOTIDE SEQUENCE</scope>
</reference>
<evidence type="ECO:0000313" key="1">
    <source>
        <dbReference type="EMBL" id="CAF2033790.1"/>
    </source>
</evidence>
<dbReference type="Proteomes" id="UP000663856">
    <property type="component" value="Unassembled WGS sequence"/>
</dbReference>
<keyword evidence="4" id="KW-1185">Reference proteome</keyword>
<evidence type="ECO:0000313" key="2">
    <source>
        <dbReference type="EMBL" id="CAF4120603.1"/>
    </source>
</evidence>
<protein>
    <submittedName>
        <fullName evidence="1">Uncharacterized protein</fullName>
    </submittedName>
</protein>
<evidence type="ECO:0000313" key="3">
    <source>
        <dbReference type="Proteomes" id="UP000663856"/>
    </source>
</evidence>
<dbReference type="EMBL" id="CAJNRF010002147">
    <property type="protein sequence ID" value="CAF2033790.1"/>
    <property type="molecule type" value="Genomic_DNA"/>
</dbReference>
<name>A0A816NC31_9BILA</name>
<proteinExistence type="predicted"/>
<accession>A0A816NC31</accession>